<name>A0ABR2JZA1_9EUKA</name>
<reference evidence="2 3" key="1">
    <citation type="submission" date="2024-04" db="EMBL/GenBank/DDBJ databases">
        <title>Tritrichomonas musculus Genome.</title>
        <authorList>
            <person name="Alves-Ferreira E."/>
            <person name="Grigg M."/>
            <person name="Lorenzi H."/>
            <person name="Galac M."/>
        </authorList>
    </citation>
    <scope>NUCLEOTIDE SEQUENCE [LARGE SCALE GENOMIC DNA]</scope>
    <source>
        <strain evidence="2 3">EAF2021</strain>
    </source>
</reference>
<keyword evidence="3" id="KW-1185">Reference proteome</keyword>
<evidence type="ECO:0000313" key="3">
    <source>
        <dbReference type="Proteomes" id="UP001470230"/>
    </source>
</evidence>
<gene>
    <name evidence="2" type="ORF">M9Y10_043274</name>
</gene>
<evidence type="ECO:0000256" key="1">
    <source>
        <dbReference type="SAM" id="MobiDB-lite"/>
    </source>
</evidence>
<evidence type="ECO:0000313" key="2">
    <source>
        <dbReference type="EMBL" id="KAK8884168.1"/>
    </source>
</evidence>
<organism evidence="2 3">
    <name type="scientific">Tritrichomonas musculus</name>
    <dbReference type="NCBI Taxonomy" id="1915356"/>
    <lineage>
        <taxon>Eukaryota</taxon>
        <taxon>Metamonada</taxon>
        <taxon>Parabasalia</taxon>
        <taxon>Tritrichomonadida</taxon>
        <taxon>Tritrichomonadidae</taxon>
        <taxon>Tritrichomonas</taxon>
    </lineage>
</organism>
<feature type="compositionally biased region" description="Acidic residues" evidence="1">
    <location>
        <begin position="272"/>
        <end position="283"/>
    </location>
</feature>
<feature type="region of interest" description="Disordered" evidence="1">
    <location>
        <begin position="263"/>
        <end position="290"/>
    </location>
</feature>
<proteinExistence type="predicted"/>
<feature type="compositionally biased region" description="Low complexity" evidence="1">
    <location>
        <begin position="191"/>
        <end position="203"/>
    </location>
</feature>
<feature type="region of interest" description="Disordered" evidence="1">
    <location>
        <begin position="185"/>
        <end position="215"/>
    </location>
</feature>
<comment type="caution">
    <text evidence="2">The sequence shown here is derived from an EMBL/GenBank/DDBJ whole genome shotgun (WGS) entry which is preliminary data.</text>
</comment>
<dbReference type="Proteomes" id="UP001470230">
    <property type="component" value="Unassembled WGS sequence"/>
</dbReference>
<dbReference type="InterPro" id="IPR016024">
    <property type="entry name" value="ARM-type_fold"/>
</dbReference>
<accession>A0ABR2JZA1</accession>
<sequence length="693" mass="81695">MDIFLYKNEFFTQKSVQFVYKDEPIIYDFDQISYQLNNEDENYIRFATHSLIDLLKDPITSNNTKNKEKCNEAYTYITRLGHYFHLSHNDRNQMMRIIDCIKNSIREKREGKYQFYDCINEFLYSCIPPKLLVSILYLLYEMMDSPDYDFFMPIFTDNFISDLLSHIDQPTKHIFQKFQYIEDDYDDDNNNNDNSNGNFIQNDDNSGDYNNGEDYIQENSKSSINYDNIENCHDGFYCVQESNIGNIISEVFNNDNDNNFNDEVYNPFNYNNEEDDDIDDDDNSDHYYSDEDYEPDDICSIRKNSSKILINLCNIYSKLNENDKARINLPNINDFFYSILNGINATVQANYSSPASEEILGLLLTIIYRFKDSLHQVERELIIGTFVTLLICAKNPTVAGNEYAIRSLYNLNINLTKNIYSTKDFDEIFKIILYPNFEYVNELMAFVHSVFFSDNYEAIETIIESLQNPQNIYLMKEIANVQKPETEINFVYMSQDFLQLRFLNPKKQFSMSNSELIKFFDSIGLIKLLALKAQNSEFSVRREALFTLLTTFFQEKPLINNQFCIEIIRNFINNFDFIDNLIPFISLDMKMFSASTIFLKKIFLLIESFKDDDARALYSRILNANVKNEIFEAAQQFEFYPLYQNCLNDENDDQQIEGTLEDQDCTILATGQRLDWIQKVSLEQFDRLCNKES</sequence>
<protein>
    <submittedName>
        <fullName evidence="2">Uncharacterized protein</fullName>
    </submittedName>
</protein>
<dbReference type="EMBL" id="JAPFFF010000008">
    <property type="protein sequence ID" value="KAK8884168.1"/>
    <property type="molecule type" value="Genomic_DNA"/>
</dbReference>
<dbReference type="SUPFAM" id="SSF48371">
    <property type="entry name" value="ARM repeat"/>
    <property type="match status" value="1"/>
</dbReference>